<dbReference type="Pfam" id="PF03435">
    <property type="entry name" value="Sacchrp_dh_NADP"/>
    <property type="match status" value="1"/>
</dbReference>
<gene>
    <name evidence="2" type="ORF">LZG35_07765</name>
</gene>
<dbReference type="GO" id="GO:0005886">
    <property type="term" value="C:plasma membrane"/>
    <property type="evidence" value="ECO:0007669"/>
    <property type="project" value="TreeGrafter"/>
</dbReference>
<dbReference type="Gene3D" id="3.40.50.720">
    <property type="entry name" value="NAD(P)-binding Rossmann-like Domain"/>
    <property type="match status" value="1"/>
</dbReference>
<dbReference type="GO" id="GO:0009247">
    <property type="term" value="P:glycolipid biosynthetic process"/>
    <property type="evidence" value="ECO:0007669"/>
    <property type="project" value="TreeGrafter"/>
</dbReference>
<proteinExistence type="predicted"/>
<evidence type="ECO:0000313" key="2">
    <source>
        <dbReference type="EMBL" id="MCE7508533.1"/>
    </source>
</evidence>
<dbReference type="PANTHER" id="PTHR12286">
    <property type="entry name" value="SACCHAROPINE DEHYDROGENASE-LIKE OXIDOREDUCTASE"/>
    <property type="match status" value="1"/>
</dbReference>
<dbReference type="PANTHER" id="PTHR12286:SF5">
    <property type="entry name" value="SACCHAROPINE DEHYDROGENASE-LIKE OXIDOREDUCTASE"/>
    <property type="match status" value="1"/>
</dbReference>
<dbReference type="SUPFAM" id="SSF51735">
    <property type="entry name" value="NAD(P)-binding Rossmann-fold domains"/>
    <property type="match status" value="1"/>
</dbReference>
<evidence type="ECO:0000313" key="3">
    <source>
        <dbReference type="Proteomes" id="UP001107961"/>
    </source>
</evidence>
<reference evidence="2" key="1">
    <citation type="submission" date="2022-01" db="EMBL/GenBank/DDBJ databases">
        <authorList>
            <person name="Karlyshev A.V."/>
            <person name="Jaspars M."/>
        </authorList>
    </citation>
    <scope>NUCLEOTIDE SEQUENCE</scope>
    <source>
        <strain evidence="2">AGSA3-2</strain>
    </source>
</reference>
<dbReference type="EMBL" id="JAJVKT010000007">
    <property type="protein sequence ID" value="MCE7508533.1"/>
    <property type="molecule type" value="Genomic_DNA"/>
</dbReference>
<sequence>MSDARPYALVLYGATGFTGGLTARYLSCHLPRDVRWAIAGRHRDGLEKIAAALEQRGHRPDLLIACSDDDTSLDAMAARTRVLASTVGPYVRHGEPLVRACISQGTHYCDLTGEPEFVNRLLLEHHAAARDAGCAIVNSCGFDSIPYDAGVLFTINRLTQAHGRPLDQPVTVEGALTASAEFSGGTWHSALEVFARPGANRDSLRRANEQLRRDYPRQVATVPFRARRDADLGGWLAPLPTIDPMVVLRSARALERYGPQFRYGHYLASGNPLKLGLGAAAVGALIGAAQVGPLRRWLLQRRPAGEGPDAATRARSWFQVRLRGRCGDSEVLCQVSGGDPGYDETACMLAETVMALALDPGQPQDTGVITPVMALGDPLLERLIKAGLRFEQLQRTSG</sequence>
<dbReference type="InterPro" id="IPR005097">
    <property type="entry name" value="Sacchrp_dh_NADP-bd"/>
</dbReference>
<keyword evidence="3" id="KW-1185">Reference proteome</keyword>
<name>A0A9Q3W3G2_9GAMM</name>
<dbReference type="RefSeq" id="WP_080531139.1">
    <property type="nucleotide sequence ID" value="NZ_CP012331.1"/>
</dbReference>
<feature type="domain" description="Saccharopine dehydrogenase NADP binding" evidence="1">
    <location>
        <begin position="10"/>
        <end position="137"/>
    </location>
</feature>
<accession>A0A9Q3W3G2</accession>
<protein>
    <submittedName>
        <fullName evidence="2">Saccharopine dehydrogenase NADP-binding domain-containing protein</fullName>
    </submittedName>
</protein>
<dbReference type="Proteomes" id="UP001107961">
    <property type="component" value="Unassembled WGS sequence"/>
</dbReference>
<organism evidence="2 3">
    <name type="scientific">Alloalcanivorax xenomutans</name>
    <dbReference type="NCBI Taxonomy" id="1094342"/>
    <lineage>
        <taxon>Bacteria</taxon>
        <taxon>Pseudomonadati</taxon>
        <taxon>Pseudomonadota</taxon>
        <taxon>Gammaproteobacteria</taxon>
        <taxon>Oceanospirillales</taxon>
        <taxon>Alcanivoracaceae</taxon>
        <taxon>Alloalcanivorax</taxon>
    </lineage>
</organism>
<dbReference type="AlphaFoldDB" id="A0A9Q3W3G2"/>
<dbReference type="InterPro" id="IPR036291">
    <property type="entry name" value="NAD(P)-bd_dom_sf"/>
</dbReference>
<evidence type="ECO:0000259" key="1">
    <source>
        <dbReference type="Pfam" id="PF03435"/>
    </source>
</evidence>
<comment type="caution">
    <text evidence="2">The sequence shown here is derived from an EMBL/GenBank/DDBJ whole genome shotgun (WGS) entry which is preliminary data.</text>
</comment>
<dbReference type="KEGG" id="axe:P40_12865"/>
<dbReference type="InterPro" id="IPR051276">
    <property type="entry name" value="Saccharopine_DH-like_oxidrdct"/>
</dbReference>